<comment type="caution">
    <text evidence="1">The sequence shown here is derived from an EMBL/GenBank/DDBJ whole genome shotgun (WGS) entry which is preliminary data.</text>
</comment>
<accession>A0AAV4N6F6</accession>
<dbReference type="EMBL" id="BPLR01002919">
    <property type="protein sequence ID" value="GIX79271.1"/>
    <property type="molecule type" value="Genomic_DNA"/>
</dbReference>
<protein>
    <submittedName>
        <fullName evidence="1">Uncharacterized protein</fullName>
    </submittedName>
</protein>
<evidence type="ECO:0000313" key="1">
    <source>
        <dbReference type="EMBL" id="GIX79271.1"/>
    </source>
</evidence>
<organism evidence="1 2">
    <name type="scientific">Caerostris extrusa</name>
    <name type="common">Bark spider</name>
    <name type="synonym">Caerostris bankana</name>
    <dbReference type="NCBI Taxonomy" id="172846"/>
    <lineage>
        <taxon>Eukaryota</taxon>
        <taxon>Metazoa</taxon>
        <taxon>Ecdysozoa</taxon>
        <taxon>Arthropoda</taxon>
        <taxon>Chelicerata</taxon>
        <taxon>Arachnida</taxon>
        <taxon>Araneae</taxon>
        <taxon>Araneomorphae</taxon>
        <taxon>Entelegynae</taxon>
        <taxon>Araneoidea</taxon>
        <taxon>Araneidae</taxon>
        <taxon>Caerostris</taxon>
    </lineage>
</organism>
<name>A0AAV4N6F6_CAEEX</name>
<evidence type="ECO:0000313" key="2">
    <source>
        <dbReference type="Proteomes" id="UP001054945"/>
    </source>
</evidence>
<proteinExistence type="predicted"/>
<reference evidence="1 2" key="1">
    <citation type="submission" date="2021-06" db="EMBL/GenBank/DDBJ databases">
        <title>Caerostris extrusa draft genome.</title>
        <authorList>
            <person name="Kono N."/>
            <person name="Arakawa K."/>
        </authorList>
    </citation>
    <scope>NUCLEOTIDE SEQUENCE [LARGE SCALE GENOMIC DNA]</scope>
</reference>
<gene>
    <name evidence="1" type="ORF">CEXT_165021</name>
</gene>
<dbReference type="AlphaFoldDB" id="A0AAV4N6F6"/>
<dbReference type="Proteomes" id="UP001054945">
    <property type="component" value="Unassembled WGS sequence"/>
</dbReference>
<sequence>MASAGELLINHGEDINSRLLQKQRKTGLDLLEGLELSSNLDWMKISVTLALPFKMATAGELLINHWGGYQFHGCFRSSERQD</sequence>
<keyword evidence="2" id="KW-1185">Reference proteome</keyword>